<keyword evidence="5" id="KW-1015">Disulfide bond</keyword>
<feature type="binding site" evidence="4">
    <location>
        <position position="234"/>
    </location>
    <ligand>
        <name>Zn(2+)</name>
        <dbReference type="ChEBI" id="CHEBI:29105"/>
        <label>2</label>
    </ligand>
</feature>
<dbReference type="STRING" id="578459.A0A0P9FEA1"/>
<evidence type="ECO:0000313" key="7">
    <source>
        <dbReference type="EMBL" id="KPV74114.1"/>
    </source>
</evidence>
<feature type="binding site" evidence="4">
    <location>
        <position position="380"/>
    </location>
    <ligand>
        <name>Zn(2+)</name>
        <dbReference type="ChEBI" id="CHEBI:29105"/>
        <label>2</label>
    </ligand>
</feature>
<dbReference type="Proteomes" id="UP000053890">
    <property type="component" value="Unassembled WGS sequence"/>
</dbReference>
<feature type="binding site" evidence="4">
    <location>
        <position position="199"/>
    </location>
    <ligand>
        <name>Zn(2+)</name>
        <dbReference type="ChEBI" id="CHEBI:29105"/>
        <label>1</label>
    </ligand>
</feature>
<feature type="binding site" evidence="4">
    <location>
        <position position="346"/>
    </location>
    <ligand>
        <name>Zn(2+)</name>
        <dbReference type="ChEBI" id="CHEBI:29105"/>
        <label>2</label>
    </ligand>
</feature>
<dbReference type="GO" id="GO:0005615">
    <property type="term" value="C:extracellular space"/>
    <property type="evidence" value="ECO:0007669"/>
    <property type="project" value="TreeGrafter"/>
</dbReference>
<dbReference type="OrthoDB" id="282973at2759"/>
<dbReference type="GO" id="GO:0006685">
    <property type="term" value="P:sphingomyelin catabolic process"/>
    <property type="evidence" value="ECO:0007669"/>
    <property type="project" value="UniProtKB-UniRule"/>
</dbReference>
<dbReference type="InterPro" id="IPR041805">
    <property type="entry name" value="ASMase/PPN1_MPP"/>
</dbReference>
<evidence type="ECO:0000256" key="4">
    <source>
        <dbReference type="PIRSR" id="PIRSR000948-1"/>
    </source>
</evidence>
<accession>A0A0P9FEA1</accession>
<proteinExistence type="inferred from homology"/>
<feature type="domain" description="Calcineurin-like phosphoesterase" evidence="6">
    <location>
        <begin position="119"/>
        <end position="383"/>
    </location>
</feature>
<feature type="binding site" evidence="4">
    <location>
        <position position="127"/>
    </location>
    <ligand>
        <name>Zn(2+)</name>
        <dbReference type="ChEBI" id="CHEBI:29105"/>
        <label>1</label>
    </ligand>
</feature>
<dbReference type="PANTHER" id="PTHR10340">
    <property type="entry name" value="SPHINGOMYELIN PHOSPHODIESTERASE"/>
    <property type="match status" value="1"/>
</dbReference>
<dbReference type="Gene3D" id="3.60.21.10">
    <property type="match status" value="1"/>
</dbReference>
<dbReference type="InterPro" id="IPR029052">
    <property type="entry name" value="Metallo-depent_PP-like"/>
</dbReference>
<feature type="disulfide bond" evidence="5">
    <location>
        <begin position="7"/>
        <end position="83"/>
    </location>
</feature>
<evidence type="ECO:0000256" key="1">
    <source>
        <dbReference type="ARBA" id="ARBA00022801"/>
    </source>
</evidence>
<feature type="disulfide bond" evidence="5">
    <location>
        <begin position="146"/>
        <end position="170"/>
    </location>
</feature>
<dbReference type="PIRSF" id="PIRSF000948">
    <property type="entry name" value="Sphingomy_PDE"/>
    <property type="match status" value="1"/>
</dbReference>
<dbReference type="GO" id="GO:0046872">
    <property type="term" value="F:metal ion binding"/>
    <property type="evidence" value="ECO:0007669"/>
    <property type="project" value="UniProtKB-KW"/>
</dbReference>
<keyword evidence="4" id="KW-0479">Metal-binding</keyword>
<dbReference type="EMBL" id="KQ474081">
    <property type="protein sequence ID" value="KPV74114.1"/>
    <property type="molecule type" value="Genomic_DNA"/>
</dbReference>
<dbReference type="OMA" id="IMRNSEI"/>
<reference evidence="7 8" key="1">
    <citation type="journal article" date="2015" name="Front. Microbiol.">
        <title>Genome sequence of the plant growth promoting endophytic yeast Rhodotorula graminis WP1.</title>
        <authorList>
            <person name="Firrincieli A."/>
            <person name="Otillar R."/>
            <person name="Salamov A."/>
            <person name="Schmutz J."/>
            <person name="Khan Z."/>
            <person name="Redman R.S."/>
            <person name="Fleck N.D."/>
            <person name="Lindquist E."/>
            <person name="Grigoriev I.V."/>
            <person name="Doty S.L."/>
        </authorList>
    </citation>
    <scope>NUCLEOTIDE SEQUENCE [LARGE SCALE GENOMIC DNA]</scope>
    <source>
        <strain evidence="7 8">WP1</strain>
    </source>
</reference>
<evidence type="ECO:0000259" key="6">
    <source>
        <dbReference type="Pfam" id="PF00149"/>
    </source>
</evidence>
<feature type="binding site" evidence="4">
    <location>
        <position position="199"/>
    </location>
    <ligand>
        <name>Zn(2+)</name>
        <dbReference type="ChEBI" id="CHEBI:29105"/>
        <label>2</label>
    </ligand>
</feature>
<dbReference type="InterPro" id="IPR011160">
    <property type="entry name" value="Sphingomy_PDE"/>
</dbReference>
<dbReference type="AlphaFoldDB" id="A0A0P9FEA1"/>
<dbReference type="CDD" id="cd00842">
    <property type="entry name" value="MPP_ASMase"/>
    <property type="match status" value="1"/>
</dbReference>
<keyword evidence="1 3" id="KW-0378">Hydrolase</keyword>
<dbReference type="GO" id="GO:0016020">
    <property type="term" value="C:membrane"/>
    <property type="evidence" value="ECO:0007669"/>
    <property type="project" value="GOC"/>
</dbReference>
<feature type="disulfide bond" evidence="5">
    <location>
        <begin position="140"/>
        <end position="145"/>
    </location>
</feature>
<dbReference type="GO" id="GO:0016798">
    <property type="term" value="F:hydrolase activity, acting on glycosyl bonds"/>
    <property type="evidence" value="ECO:0007669"/>
    <property type="project" value="UniProtKB-KW"/>
</dbReference>
<name>A0A0P9FEA1_RHOGW</name>
<sequence>MEYTGSCAACLALLGPMKQFAEMGDQGFVDLATGFCSTLGIQDADVCAGAVGTQAPILAHVLRSVGPSSLALNSFCASIFGLCPLPDTTPHKVNLSDPPFSLSSASSSEILPEQTAPFQVVHISDTHVDREYTVGADADCRKVICCRNYGPQSVGAHARKPAGPYGADKCDSPPALVDSVFQAVEQFAPNRSFTIFTGDAMDDAVWESYRPKIEREMHSWHASLPTRSYPVFGNHDVAPVNGFPRSTALNASSVDWVYELAARDWEKWVGRAAAEQVRTMSGCYATVHPGTSLKIISLNTNLWYKQNFWLYDSDAPVWDPNGILTWLARELDEAEQAGQRAWIIGHMSFGKTDTLRDQSNYAGQIFQRYHRTIAAHFYGHSHRDEFEIGYSDYSDRSPATATAISFIGGALTPASGNPVFRVYDVDPDTYEVVDFVPIIANRSSSTYQAGPEWARYYSARESYGAFLDPPHPAREPLNARFWHRLTEAFEVNESAFQLYLTRTLRGHPTSATKCDTPSCKAAKLCALRSMRSEDNCVRPSRLSALERRSY</sequence>
<evidence type="ECO:0000256" key="2">
    <source>
        <dbReference type="ARBA" id="ARBA00023180"/>
    </source>
</evidence>
<comment type="similarity">
    <text evidence="3">Belongs to the acid sphingomyelinase family.</text>
</comment>
<keyword evidence="3" id="KW-0326">Glycosidase</keyword>
<dbReference type="InterPro" id="IPR004843">
    <property type="entry name" value="Calcineurin-like_PHP"/>
</dbReference>
<keyword evidence="4" id="KW-0862">Zinc</keyword>
<comment type="cofactor">
    <cofactor evidence="4">
        <name>Zn(2+)</name>
        <dbReference type="ChEBI" id="CHEBI:29105"/>
    </cofactor>
    <text evidence="4">Binds 2 Zn(2+) ions per subunit.</text>
</comment>
<evidence type="ECO:0000256" key="3">
    <source>
        <dbReference type="PIRNR" id="PIRNR000948"/>
    </source>
</evidence>
<evidence type="ECO:0000256" key="5">
    <source>
        <dbReference type="PIRSR" id="PIRSR000948-2"/>
    </source>
</evidence>
<dbReference type="GeneID" id="28973929"/>
<gene>
    <name evidence="7" type="ORF">RHOBADRAFT_37989</name>
</gene>
<dbReference type="SUPFAM" id="SSF56300">
    <property type="entry name" value="Metallo-dependent phosphatases"/>
    <property type="match status" value="1"/>
</dbReference>
<dbReference type="GO" id="GO:0004767">
    <property type="term" value="F:sphingomyelin phosphodiesterase activity"/>
    <property type="evidence" value="ECO:0007669"/>
    <property type="project" value="UniProtKB-UniRule"/>
</dbReference>
<protein>
    <recommendedName>
        <fullName evidence="3">Sphingomyelin phosphodiesterase</fullName>
    </recommendedName>
</protein>
<feature type="disulfide bond" evidence="5">
    <location>
        <begin position="36"/>
        <end position="47"/>
    </location>
</feature>
<keyword evidence="8" id="KW-1185">Reference proteome</keyword>
<organism evidence="7 8">
    <name type="scientific">Rhodotorula graminis (strain WP1)</name>
    <dbReference type="NCBI Taxonomy" id="578459"/>
    <lineage>
        <taxon>Eukaryota</taxon>
        <taxon>Fungi</taxon>
        <taxon>Dikarya</taxon>
        <taxon>Basidiomycota</taxon>
        <taxon>Pucciniomycotina</taxon>
        <taxon>Microbotryomycetes</taxon>
        <taxon>Sporidiobolales</taxon>
        <taxon>Sporidiobolaceae</taxon>
        <taxon>Rhodotorula</taxon>
    </lineage>
</organism>
<keyword evidence="2" id="KW-0325">Glycoprotein</keyword>
<comment type="function">
    <text evidence="3">Converts sphingomyelin to ceramide.</text>
</comment>
<dbReference type="PANTHER" id="PTHR10340:SF34">
    <property type="entry name" value="SPHINGOMYELIN PHOSPHODIESTERASE"/>
    <property type="match status" value="1"/>
</dbReference>
<dbReference type="RefSeq" id="XP_018270163.1">
    <property type="nucleotide sequence ID" value="XM_018413480.1"/>
</dbReference>
<feature type="binding site" evidence="4">
    <location>
        <position position="382"/>
    </location>
    <ligand>
        <name>Zn(2+)</name>
        <dbReference type="ChEBI" id="CHEBI:29105"/>
        <label>1</label>
    </ligand>
</feature>
<evidence type="ECO:0000313" key="8">
    <source>
        <dbReference type="Proteomes" id="UP000053890"/>
    </source>
</evidence>
<dbReference type="Pfam" id="PF00149">
    <property type="entry name" value="Metallophos"/>
    <property type="match status" value="1"/>
</dbReference>
<feature type="binding site" evidence="4">
    <location>
        <position position="125"/>
    </location>
    <ligand>
        <name>Zn(2+)</name>
        <dbReference type="ChEBI" id="CHEBI:29105"/>
        <label>1</label>
    </ligand>
</feature>